<feature type="transmembrane region" description="Helical" evidence="1">
    <location>
        <begin position="38"/>
        <end position="58"/>
    </location>
</feature>
<comment type="caution">
    <text evidence="2">The sequence shown here is derived from an EMBL/GenBank/DDBJ whole genome shotgun (WGS) entry which is preliminary data.</text>
</comment>
<feature type="transmembrane region" description="Helical" evidence="1">
    <location>
        <begin position="139"/>
        <end position="159"/>
    </location>
</feature>
<organism evidence="2 3">
    <name type="scientific">Tumebacillus permanentifrigoris</name>
    <dbReference type="NCBI Taxonomy" id="378543"/>
    <lineage>
        <taxon>Bacteria</taxon>
        <taxon>Bacillati</taxon>
        <taxon>Bacillota</taxon>
        <taxon>Bacilli</taxon>
        <taxon>Bacillales</taxon>
        <taxon>Alicyclobacillaceae</taxon>
        <taxon>Tumebacillus</taxon>
    </lineage>
</organism>
<proteinExistence type="predicted"/>
<protein>
    <submittedName>
        <fullName evidence="2">Uncharacterized protein DUF1453</fullName>
    </submittedName>
</protein>
<accession>A0A316D4Y9</accession>
<dbReference type="AlphaFoldDB" id="A0A316D4Y9"/>
<reference evidence="2 3" key="1">
    <citation type="submission" date="2018-05" db="EMBL/GenBank/DDBJ databases">
        <title>Genomic Encyclopedia of Type Strains, Phase IV (KMG-IV): sequencing the most valuable type-strain genomes for metagenomic binning, comparative biology and taxonomic classification.</title>
        <authorList>
            <person name="Goeker M."/>
        </authorList>
    </citation>
    <scope>NUCLEOTIDE SEQUENCE [LARGE SCALE GENOMIC DNA]</scope>
    <source>
        <strain evidence="2 3">DSM 18773</strain>
    </source>
</reference>
<feature type="transmembrane region" description="Helical" evidence="1">
    <location>
        <begin position="70"/>
        <end position="88"/>
    </location>
</feature>
<dbReference type="InterPro" id="IPR058247">
    <property type="entry name" value="DUF1453"/>
</dbReference>
<evidence type="ECO:0000313" key="2">
    <source>
        <dbReference type="EMBL" id="PWK08352.1"/>
    </source>
</evidence>
<keyword evidence="1" id="KW-0472">Membrane</keyword>
<dbReference type="Proteomes" id="UP000245634">
    <property type="component" value="Unassembled WGS sequence"/>
</dbReference>
<dbReference type="Pfam" id="PF07301">
    <property type="entry name" value="DUF1453"/>
    <property type="match status" value="1"/>
</dbReference>
<keyword evidence="1" id="KW-0812">Transmembrane</keyword>
<dbReference type="RefSeq" id="WP_170119505.1">
    <property type="nucleotide sequence ID" value="NZ_QGGL01000015.1"/>
</dbReference>
<sequence>MTQHDWDLIGYGVWAIIIWMTLKQFLETRRPVKGNGLRLLFGDILMALPLPWIISLWIRRGEMDQIGYVFLYGALLAIPYILTSNYMLNSEGKIQFKPNILFYIFLLGFPYIRYEVRTYVFQHHPILFPNHFPDIELMLSYYIAVLIVYTFVWRLWLYYRFRALQSKTQSQSLNA</sequence>
<gene>
    <name evidence="2" type="ORF">C7459_1153</name>
</gene>
<evidence type="ECO:0000256" key="1">
    <source>
        <dbReference type="SAM" id="Phobius"/>
    </source>
</evidence>
<evidence type="ECO:0000313" key="3">
    <source>
        <dbReference type="Proteomes" id="UP000245634"/>
    </source>
</evidence>
<feature type="transmembrane region" description="Helical" evidence="1">
    <location>
        <begin position="6"/>
        <end position="26"/>
    </location>
</feature>
<keyword evidence="1" id="KW-1133">Transmembrane helix</keyword>
<name>A0A316D4Y9_9BACL</name>
<keyword evidence="3" id="KW-1185">Reference proteome</keyword>
<feature type="transmembrane region" description="Helical" evidence="1">
    <location>
        <begin position="100"/>
        <end position="119"/>
    </location>
</feature>
<dbReference type="EMBL" id="QGGL01000015">
    <property type="protein sequence ID" value="PWK08352.1"/>
    <property type="molecule type" value="Genomic_DNA"/>
</dbReference>